<keyword evidence="4" id="KW-1185">Reference proteome</keyword>
<dbReference type="OrthoDB" id="37941at2157"/>
<dbReference type="GO" id="GO:0004462">
    <property type="term" value="F:lactoylglutathione lyase activity"/>
    <property type="evidence" value="ECO:0007669"/>
    <property type="project" value="InterPro"/>
</dbReference>
<dbReference type="PROSITE" id="PS51819">
    <property type="entry name" value="VOC"/>
    <property type="match status" value="2"/>
</dbReference>
<comment type="caution">
    <text evidence="3">The sequence shown here is derived from an EMBL/GenBank/DDBJ whole genome shotgun (WGS) entry which is preliminary data.</text>
</comment>
<evidence type="ECO:0000313" key="4">
    <source>
        <dbReference type="Proteomes" id="UP000053621"/>
    </source>
</evidence>
<keyword evidence="1" id="KW-0479">Metal-binding</keyword>
<dbReference type="Proteomes" id="UP000053621">
    <property type="component" value="Unassembled WGS sequence"/>
</dbReference>
<sequence length="311" mass="33258">MTNDSPSDGSLTDDTHLGRVALRVGSLDRVVPFYRDVVGLAVERERDGSRAVLSAGETPVVVLDEAPDAPERGRREAGLFHLAVRVPDRGALGDVLSRARTRASDAGATLSGASDHLVSEALYFRDPEGNGVEVYHDRPREEWPWTGDRRVSMDTLSLDLGSLADDADGGDRAPDGTDLGHVHLEVTNVPRSRDFYVDALGMRVRDEGYPNASFVAAGEYHHHVGLNSWNNRSAPVGEGRGIEWFEVVVPDAETLDAVRESLVAGGHEFDEAESDDGNAADATDAAAAAATTDSLVLSDPDGIGVRVVRGR</sequence>
<organism evidence="3 4">
    <name type="scientific">Haloferax marisrubri</name>
    <dbReference type="NCBI Taxonomy" id="1544719"/>
    <lineage>
        <taxon>Archaea</taxon>
        <taxon>Methanobacteriati</taxon>
        <taxon>Methanobacteriota</taxon>
        <taxon>Stenosarchaea group</taxon>
        <taxon>Halobacteria</taxon>
        <taxon>Halobacteriales</taxon>
        <taxon>Haloferacaceae</taxon>
        <taxon>Haloferax</taxon>
    </lineage>
</organism>
<feature type="domain" description="VOC" evidence="2">
    <location>
        <begin position="16"/>
        <end position="137"/>
    </location>
</feature>
<dbReference type="PANTHER" id="PTHR43279">
    <property type="entry name" value="CATECHOL-2,3-DIOXYGENASE"/>
    <property type="match status" value="1"/>
</dbReference>
<name>A0A2P4NLB5_9EURY</name>
<reference evidence="3" key="1">
    <citation type="submission" date="2017-08" db="EMBL/GenBank/DDBJ databases">
        <title>Haloferax marisrubri sp. nov., isolated from the Discovery deep brine-seawater interface in the Red Sea.</title>
        <authorList>
            <person name="Zhang G."/>
            <person name="Stingl U."/>
        </authorList>
    </citation>
    <scope>NUCLEOTIDE SEQUENCE [LARGE SCALE GENOMIC DNA]</scope>
    <source>
        <strain evidence="3">SB3</strain>
    </source>
</reference>
<dbReference type="InterPro" id="IPR004360">
    <property type="entry name" value="Glyas_Fos-R_dOase_dom"/>
</dbReference>
<dbReference type="AlphaFoldDB" id="A0A2P4NLB5"/>
<dbReference type="GO" id="GO:0046872">
    <property type="term" value="F:metal ion binding"/>
    <property type="evidence" value="ECO:0007669"/>
    <property type="project" value="UniProtKB-KW"/>
</dbReference>
<dbReference type="InterPro" id="IPR037523">
    <property type="entry name" value="VOC_core"/>
</dbReference>
<gene>
    <name evidence="3" type="ORF">AUR65_019280</name>
</gene>
<dbReference type="PROSITE" id="PS00934">
    <property type="entry name" value="GLYOXALASE_I_1"/>
    <property type="match status" value="1"/>
</dbReference>
<accession>A0A2P4NLB5</accession>
<dbReference type="InterPro" id="IPR029068">
    <property type="entry name" value="Glyas_Bleomycin-R_OHBP_Dase"/>
</dbReference>
<dbReference type="Gene3D" id="3.10.180.10">
    <property type="entry name" value="2,3-Dihydroxybiphenyl 1,2-Dioxygenase, domain 1"/>
    <property type="match status" value="2"/>
</dbReference>
<evidence type="ECO:0000259" key="2">
    <source>
        <dbReference type="PROSITE" id="PS51819"/>
    </source>
</evidence>
<proteinExistence type="predicted"/>
<dbReference type="Pfam" id="PF00903">
    <property type="entry name" value="Glyoxalase"/>
    <property type="match status" value="2"/>
</dbReference>
<dbReference type="PANTHER" id="PTHR43279:SF1">
    <property type="entry name" value="CATECHOL-2,3-DIOXYGENASE"/>
    <property type="match status" value="1"/>
</dbReference>
<feature type="domain" description="VOC" evidence="2">
    <location>
        <begin position="178"/>
        <end position="310"/>
    </location>
</feature>
<dbReference type="SUPFAM" id="SSF54593">
    <property type="entry name" value="Glyoxalase/Bleomycin resistance protein/Dihydroxybiphenyl dioxygenase"/>
    <property type="match status" value="2"/>
</dbReference>
<evidence type="ECO:0000256" key="1">
    <source>
        <dbReference type="ARBA" id="ARBA00022723"/>
    </source>
</evidence>
<evidence type="ECO:0000313" key="3">
    <source>
        <dbReference type="EMBL" id="POG53909.1"/>
    </source>
</evidence>
<dbReference type="RefSeq" id="WP_058568710.1">
    <property type="nucleotide sequence ID" value="NZ_LOPW02000022.1"/>
</dbReference>
<protein>
    <submittedName>
        <fullName evidence="3">Glyoxalase</fullName>
    </submittedName>
</protein>
<dbReference type="InterPro" id="IPR018146">
    <property type="entry name" value="Glyoxalase_1_CS"/>
</dbReference>
<dbReference type="EMBL" id="LOPW02000022">
    <property type="protein sequence ID" value="POG53909.1"/>
    <property type="molecule type" value="Genomic_DNA"/>
</dbReference>